<name>A0A423WQW1_9PEZI</name>
<evidence type="ECO:0000313" key="5">
    <source>
        <dbReference type="Proteomes" id="UP000283895"/>
    </source>
</evidence>
<dbReference type="AlphaFoldDB" id="A0A423WQW1"/>
<dbReference type="Proteomes" id="UP000283895">
    <property type="component" value="Unassembled WGS sequence"/>
</dbReference>
<dbReference type="CDD" id="cd14686">
    <property type="entry name" value="bZIP"/>
    <property type="match status" value="1"/>
</dbReference>
<dbReference type="EMBL" id="LKEA01000012">
    <property type="protein sequence ID" value="ROW05790.1"/>
    <property type="molecule type" value="Genomic_DNA"/>
</dbReference>
<evidence type="ECO:0000313" key="4">
    <source>
        <dbReference type="EMBL" id="ROW05790.1"/>
    </source>
</evidence>
<feature type="domain" description="BZIP" evidence="3">
    <location>
        <begin position="574"/>
        <end position="589"/>
    </location>
</feature>
<dbReference type="PROSITE" id="PS00036">
    <property type="entry name" value="BZIP_BASIC"/>
    <property type="match status" value="1"/>
</dbReference>
<dbReference type="OrthoDB" id="5226478at2759"/>
<evidence type="ECO:0000259" key="3">
    <source>
        <dbReference type="PROSITE" id="PS00036"/>
    </source>
</evidence>
<protein>
    <recommendedName>
        <fullName evidence="3">BZIP domain-containing protein</fullName>
    </recommendedName>
</protein>
<evidence type="ECO:0000256" key="2">
    <source>
        <dbReference type="SAM" id="SignalP"/>
    </source>
</evidence>
<sequence length="665" mass="72356">MAIISKTFLISLLALFASAPLSTHAEDSIVLGSDGGLSPFDIPKSTFLNLTSNPNATGAITFNGPSLSDGTDVEYTLRINVTAGVPLTDATEDGVDNANFTVASVLSLDGVESSANKTFCILMFSGLSANITAAVQNLTSQDGAGCAQILPEQCISDLQHALLPRFDSQCSGLAPVVPISCREQFPDYPLGYGFRTYFSENKSIFYEKGSSSLAKGDQTAWTMAAMNIFPVFLANLLTNKSRILGSSGDRSGFNTFDGTLPVNYFSPKQPVDLMNNMSSSRNAMASGDSGRGDNIIGQPQTRPMTRSATLSKFSSTSPAPIRPDVHASNQYQSVKIDLTDLDDSTETKTNIGMLTNSPYLARNNMGQSISGGMSGMMEQNFYDTMGAVPKFDSEAPDPNIMQFAQGMAMPSLYQTFDMNPVPKFESQAPEPVNAVTAMNPYQAQYFAQASAPAPLATPAPTRQYSRGATEAPRSEIDHLPPNRIAEAGPIPHPDREWRPYGTNHWYIFLASPEILKYLSTSEIKEIREHCYQLSKATDANGSPTNAVLSIPDSHYTTMDAQTVWKHCDAYIRRRGQLRNNNAARRSRQRKEAELKYWKQKALEYGCPDHEFVWDGREVTPPPSANAYASTTGPQTRARARQGRPSRGRGQRKAINAARDESVAAP</sequence>
<feature type="region of interest" description="Disordered" evidence="1">
    <location>
        <begin position="283"/>
        <end position="324"/>
    </location>
</feature>
<feature type="chain" id="PRO_5019037457" description="BZIP domain-containing protein" evidence="2">
    <location>
        <begin position="26"/>
        <end position="665"/>
    </location>
</feature>
<feature type="compositionally biased region" description="Basic residues" evidence="1">
    <location>
        <begin position="637"/>
        <end position="651"/>
    </location>
</feature>
<evidence type="ECO:0000256" key="1">
    <source>
        <dbReference type="SAM" id="MobiDB-lite"/>
    </source>
</evidence>
<keyword evidence="5" id="KW-1185">Reference proteome</keyword>
<comment type="caution">
    <text evidence="4">The sequence shown here is derived from an EMBL/GenBank/DDBJ whole genome shotgun (WGS) entry which is preliminary data.</text>
</comment>
<keyword evidence="2" id="KW-0732">Signal</keyword>
<feature type="region of interest" description="Disordered" evidence="1">
    <location>
        <begin position="471"/>
        <end position="490"/>
    </location>
</feature>
<proteinExistence type="predicted"/>
<dbReference type="InterPro" id="IPR004827">
    <property type="entry name" value="bZIP"/>
</dbReference>
<feature type="compositionally biased region" description="Polar residues" evidence="1">
    <location>
        <begin position="297"/>
        <end position="318"/>
    </location>
</feature>
<organism evidence="4 5">
    <name type="scientific">Cytospora schulzeri</name>
    <dbReference type="NCBI Taxonomy" id="448051"/>
    <lineage>
        <taxon>Eukaryota</taxon>
        <taxon>Fungi</taxon>
        <taxon>Dikarya</taxon>
        <taxon>Ascomycota</taxon>
        <taxon>Pezizomycotina</taxon>
        <taxon>Sordariomycetes</taxon>
        <taxon>Sordariomycetidae</taxon>
        <taxon>Diaporthales</taxon>
        <taxon>Cytosporaceae</taxon>
        <taxon>Cytospora</taxon>
    </lineage>
</organism>
<gene>
    <name evidence="4" type="ORF">VMCG_05226</name>
</gene>
<accession>A0A423WQW1</accession>
<dbReference type="GO" id="GO:0003700">
    <property type="term" value="F:DNA-binding transcription factor activity"/>
    <property type="evidence" value="ECO:0007669"/>
    <property type="project" value="InterPro"/>
</dbReference>
<feature type="region of interest" description="Disordered" evidence="1">
    <location>
        <begin position="615"/>
        <end position="665"/>
    </location>
</feature>
<reference evidence="4 5" key="1">
    <citation type="submission" date="2015-09" db="EMBL/GenBank/DDBJ databases">
        <title>Host preference determinants of Valsa canker pathogens revealed by comparative genomics.</title>
        <authorList>
            <person name="Yin Z."/>
            <person name="Huang L."/>
        </authorList>
    </citation>
    <scope>NUCLEOTIDE SEQUENCE [LARGE SCALE GENOMIC DNA]</scope>
    <source>
        <strain evidence="4 5">03-1</strain>
    </source>
</reference>
<feature type="signal peptide" evidence="2">
    <location>
        <begin position="1"/>
        <end position="25"/>
    </location>
</feature>